<accession>A0AAN7AUC7</accession>
<feature type="compositionally biased region" description="Acidic residues" evidence="1">
    <location>
        <begin position="362"/>
        <end position="385"/>
    </location>
</feature>
<feature type="compositionally biased region" description="Basic and acidic residues" evidence="1">
    <location>
        <begin position="91"/>
        <end position="108"/>
    </location>
</feature>
<evidence type="ECO:0000313" key="3">
    <source>
        <dbReference type="Proteomes" id="UP001303160"/>
    </source>
</evidence>
<dbReference type="EMBL" id="MU863956">
    <property type="protein sequence ID" value="KAK4197815.1"/>
    <property type="molecule type" value="Genomic_DNA"/>
</dbReference>
<gene>
    <name evidence="2" type="ORF">QBC40DRAFT_299031</name>
</gene>
<reference evidence="2" key="1">
    <citation type="journal article" date="2023" name="Mol. Phylogenet. Evol.">
        <title>Genome-scale phylogeny and comparative genomics of the fungal order Sordariales.</title>
        <authorList>
            <person name="Hensen N."/>
            <person name="Bonometti L."/>
            <person name="Westerberg I."/>
            <person name="Brannstrom I.O."/>
            <person name="Guillou S."/>
            <person name="Cros-Aarteil S."/>
            <person name="Calhoun S."/>
            <person name="Haridas S."/>
            <person name="Kuo A."/>
            <person name="Mondo S."/>
            <person name="Pangilinan J."/>
            <person name="Riley R."/>
            <person name="LaButti K."/>
            <person name="Andreopoulos B."/>
            <person name="Lipzen A."/>
            <person name="Chen C."/>
            <person name="Yan M."/>
            <person name="Daum C."/>
            <person name="Ng V."/>
            <person name="Clum A."/>
            <person name="Steindorff A."/>
            <person name="Ohm R.A."/>
            <person name="Martin F."/>
            <person name="Silar P."/>
            <person name="Natvig D.O."/>
            <person name="Lalanne C."/>
            <person name="Gautier V."/>
            <person name="Ament-Velasquez S.L."/>
            <person name="Kruys A."/>
            <person name="Hutchinson M.I."/>
            <person name="Powell A.J."/>
            <person name="Barry K."/>
            <person name="Miller A.N."/>
            <person name="Grigoriev I.V."/>
            <person name="Debuchy R."/>
            <person name="Gladieux P."/>
            <person name="Hiltunen Thoren M."/>
            <person name="Johannesson H."/>
        </authorList>
    </citation>
    <scope>NUCLEOTIDE SEQUENCE</scope>
    <source>
        <strain evidence="2">CBS 315.58</strain>
    </source>
</reference>
<feature type="compositionally biased region" description="Polar residues" evidence="1">
    <location>
        <begin position="14"/>
        <end position="24"/>
    </location>
</feature>
<comment type="caution">
    <text evidence="2">The sequence shown here is derived from an EMBL/GenBank/DDBJ whole genome shotgun (WGS) entry which is preliminary data.</text>
</comment>
<protein>
    <submittedName>
        <fullName evidence="2">Uncharacterized protein</fullName>
    </submittedName>
</protein>
<reference evidence="2" key="2">
    <citation type="submission" date="2023-05" db="EMBL/GenBank/DDBJ databases">
        <authorList>
            <consortium name="Lawrence Berkeley National Laboratory"/>
            <person name="Steindorff A."/>
            <person name="Hensen N."/>
            <person name="Bonometti L."/>
            <person name="Westerberg I."/>
            <person name="Brannstrom I.O."/>
            <person name="Guillou S."/>
            <person name="Cros-Aarteil S."/>
            <person name="Calhoun S."/>
            <person name="Haridas S."/>
            <person name="Kuo A."/>
            <person name="Mondo S."/>
            <person name="Pangilinan J."/>
            <person name="Riley R."/>
            <person name="Labutti K."/>
            <person name="Andreopoulos B."/>
            <person name="Lipzen A."/>
            <person name="Chen C."/>
            <person name="Yanf M."/>
            <person name="Daum C."/>
            <person name="Ng V."/>
            <person name="Clum A."/>
            <person name="Ohm R."/>
            <person name="Martin F."/>
            <person name="Silar P."/>
            <person name="Natvig D."/>
            <person name="Lalanne C."/>
            <person name="Gautier V."/>
            <person name="Ament-Velasquez S.L."/>
            <person name="Kruys A."/>
            <person name="Hutchinson M.I."/>
            <person name="Powell A.J."/>
            <person name="Barry K."/>
            <person name="Miller A.N."/>
            <person name="Grigoriev I.V."/>
            <person name="Debuchy R."/>
            <person name="Gladieux P."/>
            <person name="Thoren M.H."/>
            <person name="Johannesson H."/>
        </authorList>
    </citation>
    <scope>NUCLEOTIDE SEQUENCE</scope>
    <source>
        <strain evidence="2">CBS 315.58</strain>
    </source>
</reference>
<evidence type="ECO:0000256" key="1">
    <source>
        <dbReference type="SAM" id="MobiDB-lite"/>
    </source>
</evidence>
<proteinExistence type="predicted"/>
<organism evidence="2 3">
    <name type="scientific">Triangularia verruculosa</name>
    <dbReference type="NCBI Taxonomy" id="2587418"/>
    <lineage>
        <taxon>Eukaryota</taxon>
        <taxon>Fungi</taxon>
        <taxon>Dikarya</taxon>
        <taxon>Ascomycota</taxon>
        <taxon>Pezizomycotina</taxon>
        <taxon>Sordariomycetes</taxon>
        <taxon>Sordariomycetidae</taxon>
        <taxon>Sordariales</taxon>
        <taxon>Podosporaceae</taxon>
        <taxon>Triangularia</taxon>
    </lineage>
</organism>
<feature type="compositionally biased region" description="Basic and acidic residues" evidence="1">
    <location>
        <begin position="1"/>
        <end position="11"/>
    </location>
</feature>
<feature type="region of interest" description="Disordered" evidence="1">
    <location>
        <begin position="1"/>
        <end position="174"/>
    </location>
</feature>
<feature type="compositionally biased region" description="Low complexity" evidence="1">
    <location>
        <begin position="25"/>
        <end position="42"/>
    </location>
</feature>
<feature type="compositionally biased region" description="Basic and acidic residues" evidence="1">
    <location>
        <begin position="386"/>
        <end position="396"/>
    </location>
</feature>
<evidence type="ECO:0000313" key="2">
    <source>
        <dbReference type="EMBL" id="KAK4197815.1"/>
    </source>
</evidence>
<feature type="region of interest" description="Disordered" evidence="1">
    <location>
        <begin position="362"/>
        <end position="422"/>
    </location>
</feature>
<feature type="compositionally biased region" description="Basic and acidic residues" evidence="1">
    <location>
        <begin position="405"/>
        <end position="422"/>
    </location>
</feature>
<dbReference type="Proteomes" id="UP001303160">
    <property type="component" value="Unassembled WGS sequence"/>
</dbReference>
<feature type="compositionally biased region" description="Low complexity" evidence="1">
    <location>
        <begin position="119"/>
        <end position="129"/>
    </location>
</feature>
<sequence>MAVDNKKHEADPASTDTPQPKENCSSPKNKSTAKKTSPSAASQWPPKSPKNNDTTSPERAASKVKSVLSEGERSPRKQQFTEAKSSPKCSLLDHQDGDREDAKSDPKTVHQSGHGGSWADDQQADQNNDGDWESGNNGIWNDDCDSNVKDQGASVKDGESNNAKGKSQEDSTTEGAIANAHTPSDIFPDPTLPWSKTTGFIFRAFILGEISPHIIHGFVYDGRDYSMLTHELYTNAVFAIPDRRPDAFKALLKKDLYGVLTTQVRRKCRAFGREPEFDRYSWHVELLTTRIQWEGLESLERRWKLPAMPVMPTLSVGMTVSELDYTNSTEWENTLRLVHYRGYRDTFILHVKLMGTVEEAADGADEGADEGSGEGSDEEPDEEVEEVGKEVERGADEGEEVDCSSPKKETEESIRQEDTDDS</sequence>
<name>A0AAN7AUC7_9PEZI</name>
<dbReference type="AlphaFoldDB" id="A0AAN7AUC7"/>
<keyword evidence="3" id="KW-1185">Reference proteome</keyword>
<feature type="compositionally biased region" description="Polar residues" evidence="1">
    <location>
        <begin position="77"/>
        <end position="88"/>
    </location>
</feature>